<evidence type="ECO:0000256" key="2">
    <source>
        <dbReference type="ARBA" id="ARBA00004298"/>
    </source>
</evidence>
<dbReference type="GeneTree" id="ENSGT00390000002565"/>
<comment type="function">
    <text evidence="1">Accessory subunit of the mitochondrial membrane respiratory chain NADH dehydrogenase (Complex I), that is believed not to be involved in catalysis. Complex I functions in the transfer of electrons from NADH to the respiratory chain. The immediate electron acceptor for the enzyme is believed to be ubiquinone.</text>
</comment>
<dbReference type="GO" id="GO:0005743">
    <property type="term" value="C:mitochondrial inner membrane"/>
    <property type="evidence" value="ECO:0007669"/>
    <property type="project" value="UniProtKB-SubCell"/>
</dbReference>
<keyword evidence="14 18" id="KW-0472">Membrane</keyword>
<protein>
    <recommendedName>
        <fullName evidence="5">NADH dehydrogenase [ubiquinone] 1 subunit C1, mitochondrial</fullName>
    </recommendedName>
    <alternativeName>
        <fullName evidence="15">Complex I-KFYI</fullName>
    </alternativeName>
    <alternativeName>
        <fullName evidence="16">NADH-ubiquinone oxidoreductase KFYI subunit</fullName>
    </alternativeName>
</protein>
<evidence type="ECO:0000256" key="18">
    <source>
        <dbReference type="SAM" id="Phobius"/>
    </source>
</evidence>
<evidence type="ECO:0000256" key="10">
    <source>
        <dbReference type="ARBA" id="ARBA00022946"/>
    </source>
</evidence>
<evidence type="ECO:0000256" key="4">
    <source>
        <dbReference type="ARBA" id="ARBA00011533"/>
    </source>
</evidence>
<dbReference type="PANTHER" id="PTHR17097:SF0">
    <property type="entry name" value="NADH DEHYDROGENASE [UBIQUINONE] 1 SUBUNIT C1, MITOCHONDRIAL"/>
    <property type="match status" value="1"/>
</dbReference>
<evidence type="ECO:0000256" key="16">
    <source>
        <dbReference type="ARBA" id="ARBA00032841"/>
    </source>
</evidence>
<comment type="similarity">
    <text evidence="3">Belongs to the complex I NDUFC1 subunit family.</text>
</comment>
<evidence type="ECO:0000256" key="9">
    <source>
        <dbReference type="ARBA" id="ARBA00022792"/>
    </source>
</evidence>
<evidence type="ECO:0000313" key="19">
    <source>
        <dbReference type="Ensembl" id="ENSBMSP00010009426.1"/>
    </source>
</evidence>
<dbReference type="GO" id="GO:0045271">
    <property type="term" value="C:respiratory chain complex I"/>
    <property type="evidence" value="ECO:0007669"/>
    <property type="project" value="InterPro"/>
</dbReference>
<evidence type="ECO:0000256" key="13">
    <source>
        <dbReference type="ARBA" id="ARBA00023128"/>
    </source>
</evidence>
<evidence type="ECO:0000256" key="6">
    <source>
        <dbReference type="ARBA" id="ARBA00022448"/>
    </source>
</evidence>
<evidence type="ECO:0000256" key="8">
    <source>
        <dbReference type="ARBA" id="ARBA00022692"/>
    </source>
</evidence>
<dbReference type="Ensembl" id="ENSBMST00010010491.1">
    <property type="protein sequence ID" value="ENSBMSP00010009426.1"/>
    <property type="gene ID" value="ENSBMSG00010006938.1"/>
</dbReference>
<dbReference type="PANTHER" id="PTHR17097">
    <property type="entry name" value="NADH-UBIQUINONE OXIDOREDUCTASE KFYI SUBUNIT"/>
    <property type="match status" value="1"/>
</dbReference>
<evidence type="ECO:0000256" key="7">
    <source>
        <dbReference type="ARBA" id="ARBA00022660"/>
    </source>
</evidence>
<keyword evidence="11" id="KW-0249">Electron transport</keyword>
<evidence type="ECO:0000256" key="17">
    <source>
        <dbReference type="SAM" id="MobiDB-lite"/>
    </source>
</evidence>
<keyword evidence="10" id="KW-0809">Transit peptide</keyword>
<keyword evidence="6" id="KW-0813">Transport</keyword>
<evidence type="ECO:0000256" key="1">
    <source>
        <dbReference type="ARBA" id="ARBA00003195"/>
    </source>
</evidence>
<dbReference type="Pfam" id="PF15088">
    <property type="entry name" value="NADH_dh_m_C1"/>
    <property type="match status" value="1"/>
</dbReference>
<keyword evidence="7" id="KW-0679">Respiratory chain</keyword>
<accession>A0A8C0HXA2</accession>
<evidence type="ECO:0000256" key="5">
    <source>
        <dbReference type="ARBA" id="ARBA00016767"/>
    </source>
</evidence>
<keyword evidence="8 18" id="KW-0812">Transmembrane</keyword>
<keyword evidence="9" id="KW-0999">Mitochondrion inner membrane</keyword>
<keyword evidence="12 18" id="KW-1133">Transmembrane helix</keyword>
<evidence type="ECO:0000256" key="14">
    <source>
        <dbReference type="ARBA" id="ARBA00023136"/>
    </source>
</evidence>
<evidence type="ECO:0000256" key="12">
    <source>
        <dbReference type="ARBA" id="ARBA00022989"/>
    </source>
</evidence>
<evidence type="ECO:0000256" key="11">
    <source>
        <dbReference type="ARBA" id="ARBA00022982"/>
    </source>
</evidence>
<name>A0A8C0HXA2_BALMU</name>
<proteinExistence type="inferred from homology"/>
<feature type="region of interest" description="Disordered" evidence="17">
    <location>
        <begin position="36"/>
        <end position="92"/>
    </location>
</feature>
<dbReference type="AlphaFoldDB" id="A0A8C0HXA2"/>
<feature type="compositionally biased region" description="Gly residues" evidence="17">
    <location>
        <begin position="77"/>
        <end position="87"/>
    </location>
</feature>
<reference evidence="19" key="1">
    <citation type="submission" date="2023-09" db="UniProtKB">
        <authorList>
            <consortium name="Ensembl"/>
        </authorList>
    </citation>
    <scope>IDENTIFICATION</scope>
</reference>
<sequence length="166" mass="17964">NKLSEDRDAAKLPFIFPLVIISFVIPLCRLRAETRRSGVPGGNSNSWGERPHAAPPQSPQFRASARQGALGRTPTPGSGGAGGGGAQPGKMAPSALLRPFSKLLAPARLPSGSSARSKFYIREPPHGRPDWLKVGLTLGTSVFLWMCLIKQHNEDVLEYKRSNRLE</sequence>
<comment type="subcellular location">
    <subcellularLocation>
        <location evidence="2">Mitochondrion inner membrane</location>
        <topology evidence="2">Single-pass membrane protein</topology>
        <orientation evidence="2">Matrix side</orientation>
    </subcellularLocation>
</comment>
<feature type="transmembrane region" description="Helical" evidence="18">
    <location>
        <begin position="12"/>
        <end position="30"/>
    </location>
</feature>
<keyword evidence="13" id="KW-0496">Mitochondrion</keyword>
<evidence type="ECO:0000256" key="3">
    <source>
        <dbReference type="ARBA" id="ARBA00008713"/>
    </source>
</evidence>
<evidence type="ECO:0000256" key="15">
    <source>
        <dbReference type="ARBA" id="ARBA00030166"/>
    </source>
</evidence>
<comment type="subunit">
    <text evidence="4">Complex I is composed of 45 different subunits.</text>
</comment>
<organism evidence="19">
    <name type="scientific">Balaenoptera musculus</name>
    <name type="common">Blue whale</name>
    <dbReference type="NCBI Taxonomy" id="9771"/>
    <lineage>
        <taxon>Eukaryota</taxon>
        <taxon>Metazoa</taxon>
        <taxon>Chordata</taxon>
        <taxon>Craniata</taxon>
        <taxon>Vertebrata</taxon>
        <taxon>Euteleostomi</taxon>
        <taxon>Mammalia</taxon>
        <taxon>Eutheria</taxon>
        <taxon>Laurasiatheria</taxon>
        <taxon>Artiodactyla</taxon>
        <taxon>Whippomorpha</taxon>
        <taxon>Cetacea</taxon>
        <taxon>Mysticeti</taxon>
        <taxon>Balaenopteridae</taxon>
        <taxon>Balaenoptera</taxon>
    </lineage>
</organism>
<dbReference type="InterPro" id="IPR026192">
    <property type="entry name" value="NDUFC1"/>
</dbReference>